<name>A0ACD5UTJ0_AVESA</name>
<reference evidence="1" key="1">
    <citation type="submission" date="2021-05" db="EMBL/GenBank/DDBJ databases">
        <authorList>
            <person name="Scholz U."/>
            <person name="Mascher M."/>
            <person name="Fiebig A."/>
        </authorList>
    </citation>
    <scope>NUCLEOTIDE SEQUENCE [LARGE SCALE GENOMIC DNA]</scope>
</reference>
<dbReference type="Proteomes" id="UP001732700">
    <property type="component" value="Chromosome 2C"/>
</dbReference>
<evidence type="ECO:0000313" key="2">
    <source>
        <dbReference type="Proteomes" id="UP001732700"/>
    </source>
</evidence>
<dbReference type="EnsemblPlants" id="AVESA.00010b.r2.2CG0310480.1">
    <property type="protein sequence ID" value="AVESA.00010b.r2.2CG0310480.1.CDS.1"/>
    <property type="gene ID" value="AVESA.00010b.r2.2CG0310480"/>
</dbReference>
<accession>A0ACD5UTJ0</accession>
<evidence type="ECO:0000313" key="1">
    <source>
        <dbReference type="EnsemblPlants" id="AVESA.00010b.r2.2CG0310480.1.CDS.1"/>
    </source>
</evidence>
<organism evidence="1 2">
    <name type="scientific">Avena sativa</name>
    <name type="common">Oat</name>
    <dbReference type="NCBI Taxonomy" id="4498"/>
    <lineage>
        <taxon>Eukaryota</taxon>
        <taxon>Viridiplantae</taxon>
        <taxon>Streptophyta</taxon>
        <taxon>Embryophyta</taxon>
        <taxon>Tracheophyta</taxon>
        <taxon>Spermatophyta</taxon>
        <taxon>Magnoliopsida</taxon>
        <taxon>Liliopsida</taxon>
        <taxon>Poales</taxon>
        <taxon>Poaceae</taxon>
        <taxon>BOP clade</taxon>
        <taxon>Pooideae</taxon>
        <taxon>Poodae</taxon>
        <taxon>Poeae</taxon>
        <taxon>Poeae Chloroplast Group 1 (Aveneae type)</taxon>
        <taxon>Aveninae</taxon>
        <taxon>Avena</taxon>
    </lineage>
</organism>
<sequence>MSHSRHQSTLLLARPRTQPSPAMSSNHVHPLLLLLCILAITTLSCGADSPPIYDTDGHELRADADYYVLPANRAHGGGLTLAPGHGRRCPLFVAQEPSGNSDGFPVRITADSGAADTAPSDQIIRLSADVRIHFRAYTTCVQSTEWHIDSELLFGRRHVITGPVRYPSPGGRENAFRVEKYSGAAEAREYKLMSCGGDGGSCQDLGVFRDGKGGAWFLGATEPYHVVVFKKAPSTV</sequence>
<protein>
    <submittedName>
        <fullName evidence="1">Uncharacterized protein</fullName>
    </submittedName>
</protein>
<keyword evidence="2" id="KW-1185">Reference proteome</keyword>
<reference evidence="1" key="2">
    <citation type="submission" date="2025-09" db="UniProtKB">
        <authorList>
            <consortium name="EnsemblPlants"/>
        </authorList>
    </citation>
    <scope>IDENTIFICATION</scope>
</reference>
<proteinExistence type="predicted"/>